<comment type="caution">
    <text evidence="1">The sequence shown here is derived from an EMBL/GenBank/DDBJ whole genome shotgun (WGS) entry which is preliminary data.</text>
</comment>
<dbReference type="AlphaFoldDB" id="A0A327KS19"/>
<dbReference type="RefSeq" id="WP_111357717.1">
    <property type="nucleotide sequence ID" value="NZ_NHSK01000202.1"/>
</dbReference>
<name>A0A327KS19_9BRAD</name>
<proteinExistence type="predicted"/>
<evidence type="ECO:0000313" key="2">
    <source>
        <dbReference type="Proteomes" id="UP000248863"/>
    </source>
</evidence>
<dbReference type="Pfam" id="PF09684">
    <property type="entry name" value="Tail_P2_I"/>
    <property type="match status" value="1"/>
</dbReference>
<dbReference type="InterPro" id="IPR006521">
    <property type="entry name" value="Tail_protein_I"/>
</dbReference>
<dbReference type="Proteomes" id="UP000248863">
    <property type="component" value="Unassembled WGS sequence"/>
</dbReference>
<dbReference type="OrthoDB" id="7875566at2"/>
<protein>
    <recommendedName>
        <fullName evidence="3">Phage tail protein</fullName>
    </recommendedName>
</protein>
<accession>A0A327KS19</accession>
<reference evidence="1 2" key="1">
    <citation type="submission" date="2017-07" db="EMBL/GenBank/DDBJ databases">
        <title>Draft Genome Sequences of Select Purple Nonsulfur Bacteria.</title>
        <authorList>
            <person name="Lasarre B."/>
            <person name="Mckinlay J.B."/>
        </authorList>
    </citation>
    <scope>NUCLEOTIDE SEQUENCE [LARGE SCALE GENOMIC DNA]</scope>
    <source>
        <strain evidence="1 2">DSM 11907</strain>
    </source>
</reference>
<dbReference type="EMBL" id="NPEU01000140">
    <property type="protein sequence ID" value="RAI38158.1"/>
    <property type="molecule type" value="Genomic_DNA"/>
</dbReference>
<keyword evidence="2" id="KW-1185">Reference proteome</keyword>
<evidence type="ECO:0008006" key="3">
    <source>
        <dbReference type="Google" id="ProtNLM"/>
    </source>
</evidence>
<organism evidence="1 2">
    <name type="scientific">Rhodoplanes elegans</name>
    <dbReference type="NCBI Taxonomy" id="29408"/>
    <lineage>
        <taxon>Bacteria</taxon>
        <taxon>Pseudomonadati</taxon>
        <taxon>Pseudomonadota</taxon>
        <taxon>Alphaproteobacteria</taxon>
        <taxon>Hyphomicrobiales</taxon>
        <taxon>Nitrobacteraceae</taxon>
        <taxon>Rhodoplanes</taxon>
    </lineage>
</organism>
<gene>
    <name evidence="1" type="ORF">CH338_13650</name>
</gene>
<evidence type="ECO:0000313" key="1">
    <source>
        <dbReference type="EMBL" id="RAI38158.1"/>
    </source>
</evidence>
<sequence length="292" mass="32018">MSLVAEQLTGNDPYERTMARALATRDRLAVEIPRLGTIGVTEFPDDWLPWLVIHYGLEEIAPYVGDLLRTLKEGRSWQRIVGTPAATEDFVLAWLGVEGLDVPDGYGGAGAVEEERVDDVKWYVYQLALTGPVALPTVRRLVAADRLSHNAGTELRRIYGGYDIRPMRLDGVRLDGGMLDDWSGIHLPGIEPKVSFGSWHGAVVDVGPAVLAGSIDWHVATARFEEGFILDRSILENEKIEPTVVRIEQSSITETIALSRPAPMPWPPFPWPAVAWSDVDSFVIGGPDGNAG</sequence>